<dbReference type="EMBL" id="CP063056">
    <property type="protein sequence ID" value="QPB41678.1"/>
    <property type="molecule type" value="Genomic_DNA"/>
</dbReference>
<name>A0ABX6UUL2_9PAST</name>
<reference evidence="2 3" key="1">
    <citation type="submission" date="2020-10" db="EMBL/GenBank/DDBJ databases">
        <title>Genome Sequencing of Rodentibacter spp. strain DSM111151.</title>
        <authorList>
            <person name="Benga L."/>
            <person name="Lautwein T."/>
        </authorList>
    </citation>
    <scope>NUCLEOTIDE SEQUENCE [LARGE SCALE GENOMIC DNA]</scope>
    <source>
        <strain evidence="2 3">DSM 111151</strain>
    </source>
</reference>
<dbReference type="InterPro" id="IPR016181">
    <property type="entry name" value="Acyl_CoA_acyltransferase"/>
</dbReference>
<gene>
    <name evidence="2" type="ORF">IHV77_06940</name>
</gene>
<protein>
    <submittedName>
        <fullName evidence="2">GNAT family N-acetyltransferase</fullName>
    </submittedName>
</protein>
<dbReference type="SUPFAM" id="SSF55729">
    <property type="entry name" value="Acyl-CoA N-acyltransferases (Nat)"/>
    <property type="match status" value="1"/>
</dbReference>
<dbReference type="Proteomes" id="UP000663069">
    <property type="component" value="Chromosome"/>
</dbReference>
<dbReference type="InterPro" id="IPR000182">
    <property type="entry name" value="GNAT_dom"/>
</dbReference>
<evidence type="ECO:0000313" key="2">
    <source>
        <dbReference type="EMBL" id="QPB41678.1"/>
    </source>
</evidence>
<dbReference type="Pfam" id="PF13673">
    <property type="entry name" value="Acetyltransf_10"/>
    <property type="match status" value="1"/>
</dbReference>
<evidence type="ECO:0000259" key="1">
    <source>
        <dbReference type="PROSITE" id="PS51186"/>
    </source>
</evidence>
<evidence type="ECO:0000313" key="3">
    <source>
        <dbReference type="Proteomes" id="UP000663069"/>
    </source>
</evidence>
<dbReference type="RefSeq" id="WP_194811273.1">
    <property type="nucleotide sequence ID" value="NZ_CP063056.1"/>
</dbReference>
<keyword evidence="3" id="KW-1185">Reference proteome</keyword>
<dbReference type="PROSITE" id="PS51186">
    <property type="entry name" value="GNAT"/>
    <property type="match status" value="1"/>
</dbReference>
<proteinExistence type="predicted"/>
<dbReference type="Gene3D" id="3.40.630.30">
    <property type="match status" value="1"/>
</dbReference>
<sequence>MYQIIKYSDINPDSLKSAFSQLSLEYLEDSSIIKSNIQSKSEEFLAELVYPDILSWYKKVDQEIRKNPENREMFISLSNESNAFCISGLMILKNTRDEKKICTLRVGDKYQGQGMGSEFLDKAIEFLGTNTPLITVPEESDKLFSKIFSKYGFEKTEEISGLYREGKKEYIYNGQFR</sequence>
<organism evidence="2 3">
    <name type="scientific">Rodentibacter haemolyticus</name>
    <dbReference type="NCBI Taxonomy" id="2778911"/>
    <lineage>
        <taxon>Bacteria</taxon>
        <taxon>Pseudomonadati</taxon>
        <taxon>Pseudomonadota</taxon>
        <taxon>Gammaproteobacteria</taxon>
        <taxon>Pasteurellales</taxon>
        <taxon>Pasteurellaceae</taxon>
        <taxon>Rodentibacter</taxon>
    </lineage>
</organism>
<feature type="domain" description="N-acetyltransferase" evidence="1">
    <location>
        <begin position="35"/>
        <end position="175"/>
    </location>
</feature>
<accession>A0ABX6UUL2</accession>